<evidence type="ECO:0000313" key="1">
    <source>
        <dbReference type="EMBL" id="TWT69775.1"/>
    </source>
</evidence>
<dbReference type="RefSeq" id="WP_145300087.1">
    <property type="nucleotide sequence ID" value="NZ_SJPL01000001.1"/>
</dbReference>
<sequence length="349" mass="39334">MIALPSTAAARPGHRGHVTNRSAGWWLSGLLVLCGPAASAIAQNGANVKDPSQQVQTPFAAGVLIEIPPAPKPEETNSGPFPMSELEQIHPEIAWQGEAYPEGKPHFQAASRTLAQRAQRVTLRREIYCLEFSFKPLRQIFADVPAPGGQTQRKLVTYMVFRLRYRGNDLRPATERVGDADLYERIEAVSYPSKRGFPILELVNRETGRRVIDRLLPSVKEQITRREQIVVPLYNTVEISRQKIPLSRDPEAPGVWGLATWTDVDPDIDFLSVDVFGLTNAFEIDDLGSDSQYRRKALSLNFFRPGDAVNPTEDKIRFGVPPYSNPIDQQVILDKYGLEERLDYRWIFR</sequence>
<gene>
    <name evidence="1" type="ORF">Pan14r_20670</name>
</gene>
<accession>A0A5C5Y695</accession>
<organism evidence="1 2">
    <name type="scientific">Crateriforma conspicua</name>
    <dbReference type="NCBI Taxonomy" id="2527996"/>
    <lineage>
        <taxon>Bacteria</taxon>
        <taxon>Pseudomonadati</taxon>
        <taxon>Planctomycetota</taxon>
        <taxon>Planctomycetia</taxon>
        <taxon>Planctomycetales</taxon>
        <taxon>Planctomycetaceae</taxon>
        <taxon>Crateriforma</taxon>
    </lineage>
</organism>
<proteinExistence type="predicted"/>
<dbReference type="OrthoDB" id="271268at2"/>
<protein>
    <submittedName>
        <fullName evidence="1">Uncharacterized protein</fullName>
    </submittedName>
</protein>
<evidence type="ECO:0000313" key="2">
    <source>
        <dbReference type="Proteomes" id="UP000317238"/>
    </source>
</evidence>
<dbReference type="Proteomes" id="UP000317238">
    <property type="component" value="Unassembled WGS sequence"/>
</dbReference>
<reference evidence="1 2" key="1">
    <citation type="submission" date="2019-02" db="EMBL/GenBank/DDBJ databases">
        <title>Deep-cultivation of Planctomycetes and their phenomic and genomic characterization uncovers novel biology.</title>
        <authorList>
            <person name="Wiegand S."/>
            <person name="Jogler M."/>
            <person name="Boedeker C."/>
            <person name="Pinto D."/>
            <person name="Vollmers J."/>
            <person name="Rivas-Marin E."/>
            <person name="Kohn T."/>
            <person name="Peeters S.H."/>
            <person name="Heuer A."/>
            <person name="Rast P."/>
            <person name="Oberbeckmann S."/>
            <person name="Bunk B."/>
            <person name="Jeske O."/>
            <person name="Meyerdierks A."/>
            <person name="Storesund J.E."/>
            <person name="Kallscheuer N."/>
            <person name="Luecker S."/>
            <person name="Lage O.M."/>
            <person name="Pohl T."/>
            <person name="Merkel B.J."/>
            <person name="Hornburger P."/>
            <person name="Mueller R.-W."/>
            <person name="Bruemmer F."/>
            <person name="Labrenz M."/>
            <person name="Spormann A.M."/>
            <person name="Op Den Camp H."/>
            <person name="Overmann J."/>
            <person name="Amann R."/>
            <person name="Jetten M.S.M."/>
            <person name="Mascher T."/>
            <person name="Medema M.H."/>
            <person name="Devos D.P."/>
            <person name="Kaster A.-K."/>
            <person name="Ovreas L."/>
            <person name="Rohde M."/>
            <person name="Galperin M.Y."/>
            <person name="Jogler C."/>
        </authorList>
    </citation>
    <scope>NUCLEOTIDE SEQUENCE [LARGE SCALE GENOMIC DNA]</scope>
    <source>
        <strain evidence="1 2">Pan14r</strain>
    </source>
</reference>
<name>A0A5C5Y695_9PLAN</name>
<dbReference type="EMBL" id="SJPL01000001">
    <property type="protein sequence ID" value="TWT69775.1"/>
    <property type="molecule type" value="Genomic_DNA"/>
</dbReference>
<comment type="caution">
    <text evidence="1">The sequence shown here is derived from an EMBL/GenBank/DDBJ whole genome shotgun (WGS) entry which is preliminary data.</text>
</comment>
<dbReference type="AlphaFoldDB" id="A0A5C5Y695"/>
<keyword evidence="2" id="KW-1185">Reference proteome</keyword>